<evidence type="ECO:0000313" key="3">
    <source>
        <dbReference type="EMBL" id="GAA4695419.1"/>
    </source>
</evidence>
<keyword evidence="2" id="KW-0812">Transmembrane</keyword>
<protein>
    <recommendedName>
        <fullName evidence="5">DUF2020 domain-containing protein</fullName>
    </recommendedName>
</protein>
<reference evidence="4" key="1">
    <citation type="journal article" date="2019" name="Int. J. Syst. Evol. Microbiol.">
        <title>The Global Catalogue of Microorganisms (GCM) 10K type strain sequencing project: providing services to taxonomists for standard genome sequencing and annotation.</title>
        <authorList>
            <consortium name="The Broad Institute Genomics Platform"/>
            <consortium name="The Broad Institute Genome Sequencing Center for Infectious Disease"/>
            <person name="Wu L."/>
            <person name="Ma J."/>
        </authorList>
    </citation>
    <scope>NUCLEOTIDE SEQUENCE [LARGE SCALE GENOMIC DNA]</scope>
    <source>
        <strain evidence="4">JCM 18531</strain>
    </source>
</reference>
<evidence type="ECO:0008006" key="5">
    <source>
        <dbReference type="Google" id="ProtNLM"/>
    </source>
</evidence>
<evidence type="ECO:0000256" key="2">
    <source>
        <dbReference type="SAM" id="Phobius"/>
    </source>
</evidence>
<name>A0ABP8WTY0_9ACTN</name>
<keyword evidence="2" id="KW-0472">Membrane</keyword>
<sequence length="214" mass="22807">MTISDERMAQVLRNAVSDIRADHDMAATARRRVGRRRIAVSGAAGVLAVWVGIAAVLGWSMRDAREPVAGGSDGRSTTAVPEQSGPMLVLAETDGWPRVDQDRCGDAALAGSTVVRLSHWDDACISRTPPDQTIVFEMSADPSPTGEELASVSQQDEKATQGDVTVRRLSSSRVQAFNSRSVSGIYSPETNQLYLVVSADPALAARILDSARLS</sequence>
<keyword evidence="2" id="KW-1133">Transmembrane helix</keyword>
<gene>
    <name evidence="3" type="ORF">GCM10023349_08340</name>
</gene>
<proteinExistence type="predicted"/>
<evidence type="ECO:0000256" key="1">
    <source>
        <dbReference type="SAM" id="MobiDB-lite"/>
    </source>
</evidence>
<dbReference type="RefSeq" id="WP_345519552.1">
    <property type="nucleotide sequence ID" value="NZ_BAABKM010000002.1"/>
</dbReference>
<feature type="region of interest" description="Disordered" evidence="1">
    <location>
        <begin position="141"/>
        <end position="160"/>
    </location>
</feature>
<accession>A0ABP8WTY0</accession>
<dbReference type="Proteomes" id="UP001499974">
    <property type="component" value="Unassembled WGS sequence"/>
</dbReference>
<comment type="caution">
    <text evidence="3">The sequence shown here is derived from an EMBL/GenBank/DDBJ whole genome shotgun (WGS) entry which is preliminary data.</text>
</comment>
<dbReference type="EMBL" id="BAABKM010000002">
    <property type="protein sequence ID" value="GAA4695419.1"/>
    <property type="molecule type" value="Genomic_DNA"/>
</dbReference>
<keyword evidence="4" id="KW-1185">Reference proteome</keyword>
<organism evidence="3 4">
    <name type="scientific">Nocardioides conyzicola</name>
    <dbReference type="NCBI Taxonomy" id="1651781"/>
    <lineage>
        <taxon>Bacteria</taxon>
        <taxon>Bacillati</taxon>
        <taxon>Actinomycetota</taxon>
        <taxon>Actinomycetes</taxon>
        <taxon>Propionibacteriales</taxon>
        <taxon>Nocardioidaceae</taxon>
        <taxon>Nocardioides</taxon>
    </lineage>
</organism>
<feature type="transmembrane region" description="Helical" evidence="2">
    <location>
        <begin position="38"/>
        <end position="59"/>
    </location>
</feature>
<evidence type="ECO:0000313" key="4">
    <source>
        <dbReference type="Proteomes" id="UP001499974"/>
    </source>
</evidence>